<dbReference type="Proteomes" id="UP000663831">
    <property type="component" value="Unassembled WGS sequence"/>
</dbReference>
<evidence type="ECO:0000256" key="1">
    <source>
        <dbReference type="SAM" id="MobiDB-lite"/>
    </source>
</evidence>
<protein>
    <submittedName>
        <fullName evidence="2">Uncharacterized protein</fullName>
    </submittedName>
</protein>
<organism evidence="2 3">
    <name type="scientific">Rhizoctonia solani</name>
    <dbReference type="NCBI Taxonomy" id="456999"/>
    <lineage>
        <taxon>Eukaryota</taxon>
        <taxon>Fungi</taxon>
        <taxon>Dikarya</taxon>
        <taxon>Basidiomycota</taxon>
        <taxon>Agaricomycotina</taxon>
        <taxon>Agaricomycetes</taxon>
        <taxon>Cantharellales</taxon>
        <taxon>Ceratobasidiaceae</taxon>
        <taxon>Rhizoctonia</taxon>
    </lineage>
</organism>
<dbReference type="AlphaFoldDB" id="A0A8H3DLC0"/>
<sequence length="190" mass="21332">MPRTLAGDAQNNMDACDPRCTLENHKDQLVSKRVRKACTRRLNDLKRRQMNARHSEQPGLSSRERGLPEPQVPVFDFSGYIMRSLASAARPPPENNDSPEDMDITMPTWGLSTDVDAGGISGDSDDDEGLSHDMDGNQTPTLSLRMLSPPFIFLALLPTTMLRTRMVLLMLVRRFSTTREPREQTIGLHI</sequence>
<dbReference type="EMBL" id="CAJMWV010007372">
    <property type="protein sequence ID" value="CAE6528781.1"/>
    <property type="molecule type" value="Genomic_DNA"/>
</dbReference>
<accession>A0A8H3DLC0</accession>
<feature type="non-terminal residue" evidence="2">
    <location>
        <position position="190"/>
    </location>
</feature>
<reference evidence="2" key="1">
    <citation type="submission" date="2021-01" db="EMBL/GenBank/DDBJ databases">
        <authorList>
            <person name="Kaushik A."/>
        </authorList>
    </citation>
    <scope>NUCLEOTIDE SEQUENCE</scope>
    <source>
        <strain evidence="2">AG3-1AP</strain>
    </source>
</reference>
<proteinExistence type="predicted"/>
<evidence type="ECO:0000313" key="3">
    <source>
        <dbReference type="Proteomes" id="UP000663831"/>
    </source>
</evidence>
<comment type="caution">
    <text evidence="2">The sequence shown here is derived from an EMBL/GenBank/DDBJ whole genome shotgun (WGS) entry which is preliminary data.</text>
</comment>
<gene>
    <name evidence="2" type="ORF">RDB_LOCUS154940</name>
</gene>
<evidence type="ECO:0000313" key="2">
    <source>
        <dbReference type="EMBL" id="CAE6528781.1"/>
    </source>
</evidence>
<name>A0A8H3DLC0_9AGAM</name>
<feature type="region of interest" description="Disordered" evidence="1">
    <location>
        <begin position="43"/>
        <end position="70"/>
    </location>
</feature>